<feature type="compositionally biased region" description="Polar residues" evidence="1">
    <location>
        <begin position="250"/>
        <end position="263"/>
    </location>
</feature>
<name>A0A804NPR7_MAIZE</name>
<dbReference type="EnsemblPlants" id="Zm00001eb176660_T001">
    <property type="protein sequence ID" value="Zm00001eb176660_P001"/>
    <property type="gene ID" value="Zm00001eb176660"/>
</dbReference>
<dbReference type="InParanoid" id="A0A804NPR7"/>
<sequence>MPPESQSTTRIQTNLCTCPPIYPPRPCAANSLRPAGRALPAGWSRSRQIDLSRPTYVVQSRRPLRRRNRLLVSSSLNPSWISQRGRRRNLFSRRATRAGLSATTGVRSNACIGRRRRQSCLCCMPIRAIQMRCTGWLAGRGGQTRALNRTFHTRLRASDATINLPQRARAWDSRLAGDIPISEKAGKIRGRVSRCLRRSIDRIDQAPASDARVARWELDLYSVVGPARWCGLPESAKVRCTSPRHHQARKQQPSYSDPTKTSLSNKAGILRSVSSTAPSVSFALISFLLRHHWVLIAFFFSFFFSPPPPPRDVVFDRGFGSGKHKHAPDTVWYSRKGKLLPRMHEPSPLA</sequence>
<protein>
    <submittedName>
        <fullName evidence="2">Uncharacterized protein</fullName>
    </submittedName>
</protein>
<evidence type="ECO:0000256" key="1">
    <source>
        <dbReference type="SAM" id="MobiDB-lite"/>
    </source>
</evidence>
<dbReference type="Proteomes" id="UP000007305">
    <property type="component" value="Chromosome 4"/>
</dbReference>
<evidence type="ECO:0000313" key="3">
    <source>
        <dbReference type="Proteomes" id="UP000007305"/>
    </source>
</evidence>
<accession>A0A804NPR7</accession>
<feature type="region of interest" description="Disordered" evidence="1">
    <location>
        <begin position="241"/>
        <end position="263"/>
    </location>
</feature>
<dbReference type="AlphaFoldDB" id="A0A804NPR7"/>
<reference evidence="2" key="2">
    <citation type="submission" date="2019-07" db="EMBL/GenBank/DDBJ databases">
        <authorList>
            <person name="Seetharam A."/>
            <person name="Woodhouse M."/>
            <person name="Cannon E."/>
        </authorList>
    </citation>
    <scope>NUCLEOTIDE SEQUENCE [LARGE SCALE GENOMIC DNA]</scope>
    <source>
        <strain evidence="2">cv. B73</strain>
    </source>
</reference>
<dbReference type="Gramene" id="Zm00001eb176660_T001">
    <property type="protein sequence ID" value="Zm00001eb176660_P001"/>
    <property type="gene ID" value="Zm00001eb176660"/>
</dbReference>
<keyword evidence="3" id="KW-1185">Reference proteome</keyword>
<reference evidence="2" key="3">
    <citation type="submission" date="2021-05" db="UniProtKB">
        <authorList>
            <consortium name="EnsemblPlants"/>
        </authorList>
    </citation>
    <scope>IDENTIFICATION</scope>
    <source>
        <strain evidence="2">cv. B73</strain>
    </source>
</reference>
<organism evidence="2 3">
    <name type="scientific">Zea mays</name>
    <name type="common">Maize</name>
    <dbReference type="NCBI Taxonomy" id="4577"/>
    <lineage>
        <taxon>Eukaryota</taxon>
        <taxon>Viridiplantae</taxon>
        <taxon>Streptophyta</taxon>
        <taxon>Embryophyta</taxon>
        <taxon>Tracheophyta</taxon>
        <taxon>Spermatophyta</taxon>
        <taxon>Magnoliopsida</taxon>
        <taxon>Liliopsida</taxon>
        <taxon>Poales</taxon>
        <taxon>Poaceae</taxon>
        <taxon>PACMAD clade</taxon>
        <taxon>Panicoideae</taxon>
        <taxon>Andropogonodae</taxon>
        <taxon>Andropogoneae</taxon>
        <taxon>Tripsacinae</taxon>
        <taxon>Zea</taxon>
    </lineage>
</organism>
<proteinExistence type="predicted"/>
<evidence type="ECO:0000313" key="2">
    <source>
        <dbReference type="EnsemblPlants" id="Zm00001eb176660_P001"/>
    </source>
</evidence>
<reference evidence="3" key="1">
    <citation type="journal article" date="2009" name="Science">
        <title>The B73 maize genome: complexity, diversity, and dynamics.</title>
        <authorList>
            <person name="Schnable P.S."/>
            <person name="Ware D."/>
            <person name="Fulton R.S."/>
            <person name="Stein J.C."/>
            <person name="Wei F."/>
            <person name="Pasternak S."/>
            <person name="Liang C."/>
            <person name="Zhang J."/>
            <person name="Fulton L."/>
            <person name="Graves T.A."/>
            <person name="Minx P."/>
            <person name="Reily A.D."/>
            <person name="Courtney L."/>
            <person name="Kruchowski S.S."/>
            <person name="Tomlinson C."/>
            <person name="Strong C."/>
            <person name="Delehaunty K."/>
            <person name="Fronick C."/>
            <person name="Courtney B."/>
            <person name="Rock S.M."/>
            <person name="Belter E."/>
            <person name="Du F."/>
            <person name="Kim K."/>
            <person name="Abbott R.M."/>
            <person name="Cotton M."/>
            <person name="Levy A."/>
            <person name="Marchetto P."/>
            <person name="Ochoa K."/>
            <person name="Jackson S.M."/>
            <person name="Gillam B."/>
            <person name="Chen W."/>
            <person name="Yan L."/>
            <person name="Higginbotham J."/>
            <person name="Cardenas M."/>
            <person name="Waligorski J."/>
            <person name="Applebaum E."/>
            <person name="Phelps L."/>
            <person name="Falcone J."/>
            <person name="Kanchi K."/>
            <person name="Thane T."/>
            <person name="Scimone A."/>
            <person name="Thane N."/>
            <person name="Henke J."/>
            <person name="Wang T."/>
            <person name="Ruppert J."/>
            <person name="Shah N."/>
            <person name="Rotter K."/>
            <person name="Hodges J."/>
            <person name="Ingenthron E."/>
            <person name="Cordes M."/>
            <person name="Kohlberg S."/>
            <person name="Sgro J."/>
            <person name="Delgado B."/>
            <person name="Mead K."/>
            <person name="Chinwalla A."/>
            <person name="Leonard S."/>
            <person name="Crouse K."/>
            <person name="Collura K."/>
            <person name="Kudrna D."/>
            <person name="Currie J."/>
            <person name="He R."/>
            <person name="Angelova A."/>
            <person name="Rajasekar S."/>
            <person name="Mueller T."/>
            <person name="Lomeli R."/>
            <person name="Scara G."/>
            <person name="Ko A."/>
            <person name="Delaney K."/>
            <person name="Wissotski M."/>
            <person name="Lopez G."/>
            <person name="Campos D."/>
            <person name="Braidotti M."/>
            <person name="Ashley E."/>
            <person name="Golser W."/>
            <person name="Kim H."/>
            <person name="Lee S."/>
            <person name="Lin J."/>
            <person name="Dujmic Z."/>
            <person name="Kim W."/>
            <person name="Talag J."/>
            <person name="Zuccolo A."/>
            <person name="Fan C."/>
            <person name="Sebastian A."/>
            <person name="Kramer M."/>
            <person name="Spiegel L."/>
            <person name="Nascimento L."/>
            <person name="Zutavern T."/>
            <person name="Miller B."/>
            <person name="Ambroise C."/>
            <person name="Muller S."/>
            <person name="Spooner W."/>
            <person name="Narechania A."/>
            <person name="Ren L."/>
            <person name="Wei S."/>
            <person name="Kumari S."/>
            <person name="Faga B."/>
            <person name="Levy M.J."/>
            <person name="McMahan L."/>
            <person name="Van Buren P."/>
            <person name="Vaughn M.W."/>
            <person name="Ying K."/>
            <person name="Yeh C.-T."/>
            <person name="Emrich S.J."/>
            <person name="Jia Y."/>
            <person name="Kalyanaraman A."/>
            <person name="Hsia A.-P."/>
            <person name="Barbazuk W.B."/>
            <person name="Baucom R.S."/>
            <person name="Brutnell T.P."/>
            <person name="Carpita N.C."/>
            <person name="Chaparro C."/>
            <person name="Chia J.-M."/>
            <person name="Deragon J.-M."/>
            <person name="Estill J.C."/>
            <person name="Fu Y."/>
            <person name="Jeddeloh J.A."/>
            <person name="Han Y."/>
            <person name="Lee H."/>
            <person name="Li P."/>
            <person name="Lisch D.R."/>
            <person name="Liu S."/>
            <person name="Liu Z."/>
            <person name="Nagel D.H."/>
            <person name="McCann M.C."/>
            <person name="SanMiguel P."/>
            <person name="Myers A.M."/>
            <person name="Nettleton D."/>
            <person name="Nguyen J."/>
            <person name="Penning B.W."/>
            <person name="Ponnala L."/>
            <person name="Schneider K.L."/>
            <person name="Schwartz D.C."/>
            <person name="Sharma A."/>
            <person name="Soderlund C."/>
            <person name="Springer N.M."/>
            <person name="Sun Q."/>
            <person name="Wang H."/>
            <person name="Waterman M."/>
            <person name="Westerman R."/>
            <person name="Wolfgruber T.K."/>
            <person name="Yang L."/>
            <person name="Yu Y."/>
            <person name="Zhang L."/>
            <person name="Zhou S."/>
            <person name="Zhu Q."/>
            <person name="Bennetzen J.L."/>
            <person name="Dawe R.K."/>
            <person name="Jiang J."/>
            <person name="Jiang N."/>
            <person name="Presting G.G."/>
            <person name="Wessler S.R."/>
            <person name="Aluru S."/>
            <person name="Martienssen R.A."/>
            <person name="Clifton S.W."/>
            <person name="McCombie W.R."/>
            <person name="Wing R.A."/>
            <person name="Wilson R.K."/>
        </authorList>
    </citation>
    <scope>NUCLEOTIDE SEQUENCE [LARGE SCALE GENOMIC DNA]</scope>
    <source>
        <strain evidence="3">cv. B73</strain>
    </source>
</reference>